<dbReference type="EMBL" id="JAGQLK010000047">
    <property type="protein sequence ID" value="MCA9383272.1"/>
    <property type="molecule type" value="Genomic_DNA"/>
</dbReference>
<proteinExistence type="predicted"/>
<feature type="compositionally biased region" description="Acidic residues" evidence="1">
    <location>
        <begin position="182"/>
        <end position="202"/>
    </location>
</feature>
<feature type="region of interest" description="Disordered" evidence="1">
    <location>
        <begin position="1"/>
        <end position="31"/>
    </location>
</feature>
<evidence type="ECO:0000313" key="2">
    <source>
        <dbReference type="EMBL" id="MCA9383272.1"/>
    </source>
</evidence>
<feature type="non-terminal residue" evidence="2">
    <location>
        <position position="202"/>
    </location>
</feature>
<feature type="compositionally biased region" description="Basic and acidic residues" evidence="1">
    <location>
        <begin position="1"/>
        <end position="14"/>
    </location>
</feature>
<gene>
    <name evidence="2" type="ORF">KC909_02820</name>
</gene>
<feature type="compositionally biased region" description="Acidic residues" evidence="1">
    <location>
        <begin position="100"/>
        <end position="136"/>
    </location>
</feature>
<dbReference type="AlphaFoldDB" id="A0A955L5A1"/>
<evidence type="ECO:0000313" key="3">
    <source>
        <dbReference type="Proteomes" id="UP000783287"/>
    </source>
</evidence>
<accession>A0A955L5A1</accession>
<reference evidence="2" key="2">
    <citation type="journal article" date="2021" name="Microbiome">
        <title>Successional dynamics and alternative stable states in a saline activated sludge microbial community over 9 years.</title>
        <authorList>
            <person name="Wang Y."/>
            <person name="Ye J."/>
            <person name="Ju F."/>
            <person name="Liu L."/>
            <person name="Boyd J.A."/>
            <person name="Deng Y."/>
            <person name="Parks D.H."/>
            <person name="Jiang X."/>
            <person name="Yin X."/>
            <person name="Woodcroft B.J."/>
            <person name="Tyson G.W."/>
            <person name="Hugenholtz P."/>
            <person name="Polz M.F."/>
            <person name="Zhang T."/>
        </authorList>
    </citation>
    <scope>NUCLEOTIDE SEQUENCE</scope>
    <source>
        <strain evidence="2">HKST-UBA14</strain>
    </source>
</reference>
<dbReference type="Proteomes" id="UP000783287">
    <property type="component" value="Unassembled WGS sequence"/>
</dbReference>
<evidence type="ECO:0000256" key="1">
    <source>
        <dbReference type="SAM" id="MobiDB-lite"/>
    </source>
</evidence>
<feature type="region of interest" description="Disordered" evidence="1">
    <location>
        <begin position="83"/>
        <end position="202"/>
    </location>
</feature>
<comment type="caution">
    <text evidence="2">The sequence shown here is derived from an EMBL/GenBank/DDBJ whole genome shotgun (WGS) entry which is preliminary data.</text>
</comment>
<sequence>MPDKTAKTKEETKKPLKKRITTSKAKQVHQEEMEDFTTRIIDGVGGKKTAAVARQQLDESAMDIPPVKEDEAKKPIPVKKVVTAKDKTSTGEDKAKIMEEDVEDTETEEEEVEQVVEEEQEEIDDEDGENEAEEDLTSSLGKKTMKKIKIEKAEEGVEEEPEEEKEAKPAKKVIKASKLNEEENSEVDLEDDEASEDVDVEE</sequence>
<protein>
    <submittedName>
        <fullName evidence="2">Uncharacterized protein</fullName>
    </submittedName>
</protein>
<name>A0A955L5A1_9BACT</name>
<feature type="compositionally biased region" description="Basic and acidic residues" evidence="1">
    <location>
        <begin position="83"/>
        <end position="99"/>
    </location>
</feature>
<reference evidence="2" key="1">
    <citation type="submission" date="2020-04" db="EMBL/GenBank/DDBJ databases">
        <authorList>
            <person name="Zhang T."/>
        </authorList>
    </citation>
    <scope>NUCLEOTIDE SEQUENCE</scope>
    <source>
        <strain evidence="2">HKST-UBA14</strain>
    </source>
</reference>
<organism evidence="2 3">
    <name type="scientific">Candidatus Dojkabacteria bacterium</name>
    <dbReference type="NCBI Taxonomy" id="2099670"/>
    <lineage>
        <taxon>Bacteria</taxon>
        <taxon>Candidatus Dojkabacteria</taxon>
    </lineage>
</organism>